<dbReference type="GO" id="GO:0009506">
    <property type="term" value="C:plasmodesma"/>
    <property type="evidence" value="ECO:0007669"/>
    <property type="project" value="TreeGrafter"/>
</dbReference>
<feature type="compositionally biased region" description="Polar residues" evidence="2">
    <location>
        <begin position="59"/>
        <end position="76"/>
    </location>
</feature>
<evidence type="ECO:0000256" key="1">
    <source>
        <dbReference type="ARBA" id="ARBA00023186"/>
    </source>
</evidence>
<dbReference type="PANTHER" id="PTHR33322:SF8">
    <property type="entry name" value="BAG FAMILY MOLECULAR CHAPERONE REGULATOR 5, MITOCHONDRIAL"/>
    <property type="match status" value="1"/>
</dbReference>
<dbReference type="SUPFAM" id="SSF63491">
    <property type="entry name" value="BAG domain"/>
    <property type="match status" value="1"/>
</dbReference>
<proteinExistence type="predicted"/>
<feature type="non-terminal residue" evidence="4">
    <location>
        <position position="235"/>
    </location>
</feature>
<protein>
    <recommendedName>
        <fullName evidence="3">BAG domain-containing protein</fullName>
    </recommendedName>
</protein>
<sequence length="235" mass="27014">SQNHKTKVLSYFPPNSTISKLSFQLPFSAISDSKIIPFPHEMKSSSNSNPNFFYHNDHTTPPQNPNSTQLPPQSQSNAALTIQSTYRSHRIRTLYRKISTVDSEADHLQRLIQLQDTVDLIRNNHLEKLKMNEALMNLLLKLDSVPGIDPAVREARRKVTRRIVGLQEILDSVSEAKVDECDWWSLNNWDQVIEQMEESICREKGGDDMEKFCAQNLGFRCLQRDLGSKYCSYIC</sequence>
<dbReference type="AlphaFoldDB" id="A0A9D5BNL2"/>
<dbReference type="InterPro" id="IPR040400">
    <property type="entry name" value="BAG5/6/7/8"/>
</dbReference>
<comment type="caution">
    <text evidence="4">The sequence shown here is derived from an EMBL/GenBank/DDBJ whole genome shotgun (WGS) entry which is preliminary data.</text>
</comment>
<feature type="domain" description="BAG" evidence="3">
    <location>
        <begin position="97"/>
        <end position="174"/>
    </location>
</feature>
<dbReference type="CDD" id="cd23767">
    <property type="entry name" value="IQCD"/>
    <property type="match status" value="1"/>
</dbReference>
<evidence type="ECO:0000313" key="4">
    <source>
        <dbReference type="EMBL" id="KAI5447097.1"/>
    </source>
</evidence>
<dbReference type="GO" id="GO:0051087">
    <property type="term" value="F:protein-folding chaperone binding"/>
    <property type="evidence" value="ECO:0007669"/>
    <property type="project" value="InterPro"/>
</dbReference>
<dbReference type="GO" id="GO:0006457">
    <property type="term" value="P:protein folding"/>
    <property type="evidence" value="ECO:0007669"/>
    <property type="project" value="TreeGrafter"/>
</dbReference>
<dbReference type="SMART" id="SM00264">
    <property type="entry name" value="BAG"/>
    <property type="match status" value="1"/>
</dbReference>
<gene>
    <name evidence="4" type="ORF">KIW84_014810</name>
</gene>
<reference evidence="4 5" key="1">
    <citation type="journal article" date="2022" name="Nat. Genet.">
        <title>Improved pea reference genome and pan-genome highlight genomic features and evolutionary characteristics.</title>
        <authorList>
            <person name="Yang T."/>
            <person name="Liu R."/>
            <person name="Luo Y."/>
            <person name="Hu S."/>
            <person name="Wang D."/>
            <person name="Wang C."/>
            <person name="Pandey M.K."/>
            <person name="Ge S."/>
            <person name="Xu Q."/>
            <person name="Li N."/>
            <person name="Li G."/>
            <person name="Huang Y."/>
            <person name="Saxena R.K."/>
            <person name="Ji Y."/>
            <person name="Li M."/>
            <person name="Yan X."/>
            <person name="He Y."/>
            <person name="Liu Y."/>
            <person name="Wang X."/>
            <person name="Xiang C."/>
            <person name="Varshney R.K."/>
            <person name="Ding H."/>
            <person name="Gao S."/>
            <person name="Zong X."/>
        </authorList>
    </citation>
    <scope>NUCLEOTIDE SEQUENCE [LARGE SCALE GENOMIC DNA]</scope>
    <source>
        <strain evidence="4 5">cv. Zhongwan 6</strain>
    </source>
</reference>
<evidence type="ECO:0000259" key="3">
    <source>
        <dbReference type="PROSITE" id="PS51035"/>
    </source>
</evidence>
<dbReference type="InterPro" id="IPR003103">
    <property type="entry name" value="BAG_domain"/>
</dbReference>
<name>A0A9D5BNL2_PEA</name>
<dbReference type="PROSITE" id="PS51035">
    <property type="entry name" value="BAG"/>
    <property type="match status" value="1"/>
</dbReference>
<keyword evidence="5" id="KW-1185">Reference proteome</keyword>
<dbReference type="InterPro" id="IPR036533">
    <property type="entry name" value="BAG_dom_sf"/>
</dbReference>
<dbReference type="Gramene" id="Psat01G0481000-T1">
    <property type="protein sequence ID" value="KAI5447097.1"/>
    <property type="gene ID" value="KIW84_014810"/>
</dbReference>
<evidence type="ECO:0000256" key="2">
    <source>
        <dbReference type="SAM" id="MobiDB-lite"/>
    </source>
</evidence>
<organism evidence="4 5">
    <name type="scientific">Pisum sativum</name>
    <name type="common">Garden pea</name>
    <name type="synonym">Lathyrus oleraceus</name>
    <dbReference type="NCBI Taxonomy" id="3888"/>
    <lineage>
        <taxon>Eukaryota</taxon>
        <taxon>Viridiplantae</taxon>
        <taxon>Streptophyta</taxon>
        <taxon>Embryophyta</taxon>
        <taxon>Tracheophyta</taxon>
        <taxon>Spermatophyta</taxon>
        <taxon>Magnoliopsida</taxon>
        <taxon>eudicotyledons</taxon>
        <taxon>Gunneridae</taxon>
        <taxon>Pentapetalae</taxon>
        <taxon>rosids</taxon>
        <taxon>fabids</taxon>
        <taxon>Fabales</taxon>
        <taxon>Fabaceae</taxon>
        <taxon>Papilionoideae</taxon>
        <taxon>50 kb inversion clade</taxon>
        <taxon>NPAAA clade</taxon>
        <taxon>Hologalegina</taxon>
        <taxon>IRL clade</taxon>
        <taxon>Fabeae</taxon>
        <taxon>Lathyrus</taxon>
    </lineage>
</organism>
<keyword evidence="1" id="KW-0143">Chaperone</keyword>
<dbReference type="EMBL" id="JAMSHJ010000001">
    <property type="protein sequence ID" value="KAI5447097.1"/>
    <property type="molecule type" value="Genomic_DNA"/>
</dbReference>
<dbReference type="PANTHER" id="PTHR33322">
    <property type="entry name" value="BAG DOMAIN CONTAINING PROTEIN, EXPRESSED"/>
    <property type="match status" value="1"/>
</dbReference>
<evidence type="ECO:0000313" key="5">
    <source>
        <dbReference type="Proteomes" id="UP001058974"/>
    </source>
</evidence>
<feature type="region of interest" description="Disordered" evidence="2">
    <location>
        <begin position="41"/>
        <end position="76"/>
    </location>
</feature>
<accession>A0A9D5BNL2</accession>
<dbReference type="PROSITE" id="PS50096">
    <property type="entry name" value="IQ"/>
    <property type="match status" value="1"/>
</dbReference>
<dbReference type="Pfam" id="PF02179">
    <property type="entry name" value="BAG"/>
    <property type="match status" value="1"/>
</dbReference>
<dbReference type="Proteomes" id="UP001058974">
    <property type="component" value="Chromosome 1"/>
</dbReference>
<dbReference type="Gene3D" id="1.20.58.120">
    <property type="entry name" value="BAG domain"/>
    <property type="match status" value="1"/>
</dbReference>